<protein>
    <submittedName>
        <fullName evidence="2">Uncharacterized protein</fullName>
    </submittedName>
</protein>
<evidence type="ECO:0000256" key="1">
    <source>
        <dbReference type="SAM" id="MobiDB-lite"/>
    </source>
</evidence>
<gene>
    <name evidence="2" type="ORF">KIL84_003765</name>
</gene>
<evidence type="ECO:0000313" key="3">
    <source>
        <dbReference type="Proteomes" id="UP000827986"/>
    </source>
</evidence>
<feature type="non-terminal residue" evidence="2">
    <location>
        <position position="74"/>
    </location>
</feature>
<feature type="compositionally biased region" description="Polar residues" evidence="1">
    <location>
        <begin position="37"/>
        <end position="46"/>
    </location>
</feature>
<organism evidence="2 3">
    <name type="scientific">Mauremys mutica</name>
    <name type="common">yellowpond turtle</name>
    <dbReference type="NCBI Taxonomy" id="74926"/>
    <lineage>
        <taxon>Eukaryota</taxon>
        <taxon>Metazoa</taxon>
        <taxon>Chordata</taxon>
        <taxon>Craniata</taxon>
        <taxon>Vertebrata</taxon>
        <taxon>Euteleostomi</taxon>
        <taxon>Archelosauria</taxon>
        <taxon>Testudinata</taxon>
        <taxon>Testudines</taxon>
        <taxon>Cryptodira</taxon>
        <taxon>Durocryptodira</taxon>
        <taxon>Testudinoidea</taxon>
        <taxon>Geoemydidae</taxon>
        <taxon>Geoemydinae</taxon>
        <taxon>Mauremys</taxon>
    </lineage>
</organism>
<sequence>GLSAPQPFQKLTKKLQSECHCSAQTHGPISVQHGPCSCTSPRSPASSWKKEIDGKGPPETKMAGAETCSYSRVG</sequence>
<accession>A0A9D4AMW8</accession>
<proteinExistence type="predicted"/>
<feature type="region of interest" description="Disordered" evidence="1">
    <location>
        <begin position="31"/>
        <end position="74"/>
    </location>
</feature>
<dbReference type="Proteomes" id="UP000827986">
    <property type="component" value="Unassembled WGS sequence"/>
</dbReference>
<feature type="non-terminal residue" evidence="2">
    <location>
        <position position="1"/>
    </location>
</feature>
<evidence type="ECO:0000313" key="2">
    <source>
        <dbReference type="EMBL" id="KAH1168282.1"/>
    </source>
</evidence>
<comment type="caution">
    <text evidence="2">The sequence shown here is derived from an EMBL/GenBank/DDBJ whole genome shotgun (WGS) entry which is preliminary data.</text>
</comment>
<feature type="compositionally biased region" description="Basic and acidic residues" evidence="1">
    <location>
        <begin position="48"/>
        <end position="58"/>
    </location>
</feature>
<reference evidence="2" key="1">
    <citation type="submission" date="2021-09" db="EMBL/GenBank/DDBJ databases">
        <title>The genome of Mauremys mutica provides insights into the evolution of semi-aquatic lifestyle.</title>
        <authorList>
            <person name="Gong S."/>
            <person name="Gao Y."/>
        </authorList>
    </citation>
    <scope>NUCLEOTIDE SEQUENCE</scope>
    <source>
        <strain evidence="2">MM-2020</strain>
        <tissue evidence="2">Muscle</tissue>
    </source>
</reference>
<name>A0A9D4AMW8_9SAUR</name>
<keyword evidence="3" id="KW-1185">Reference proteome</keyword>
<dbReference type="EMBL" id="JAHDVG010000486">
    <property type="protein sequence ID" value="KAH1168282.1"/>
    <property type="molecule type" value="Genomic_DNA"/>
</dbReference>
<dbReference type="AlphaFoldDB" id="A0A9D4AMW8"/>